<evidence type="ECO:0000313" key="2">
    <source>
        <dbReference type="EMBL" id="KAG1532887.1"/>
    </source>
</evidence>
<comment type="caution">
    <text evidence="2">The sequence shown here is derived from an EMBL/GenBank/DDBJ whole genome shotgun (WGS) entry which is preliminary data.</text>
</comment>
<gene>
    <name evidence="2" type="ORF">G6F50_016057</name>
</gene>
<evidence type="ECO:0000256" key="1">
    <source>
        <dbReference type="SAM" id="MobiDB-lite"/>
    </source>
</evidence>
<feature type="region of interest" description="Disordered" evidence="1">
    <location>
        <begin position="135"/>
        <end position="160"/>
    </location>
</feature>
<sequence length="160" mass="16894">MRTAAAPLLRKIRNIGWLIGRYGNRPALTPVDKPSPKASAQRLLVIGAFPRGHCAGAACGRVVRRRHGGLAERPGTVAGTAGAGRRTAAARADPVGGYRRPPAFAGGWHAALHRRSEGKPVSTLHRRVLPQRGATLARHRGRGAADRHGARRGARAEGLA</sequence>
<dbReference type="Proteomes" id="UP000740926">
    <property type="component" value="Unassembled WGS sequence"/>
</dbReference>
<feature type="region of interest" description="Disordered" evidence="1">
    <location>
        <begin position="73"/>
        <end position="98"/>
    </location>
</feature>
<organism evidence="2 3">
    <name type="scientific">Rhizopus delemar</name>
    <dbReference type="NCBI Taxonomy" id="936053"/>
    <lineage>
        <taxon>Eukaryota</taxon>
        <taxon>Fungi</taxon>
        <taxon>Fungi incertae sedis</taxon>
        <taxon>Mucoromycota</taxon>
        <taxon>Mucoromycotina</taxon>
        <taxon>Mucoromycetes</taxon>
        <taxon>Mucorales</taxon>
        <taxon>Mucorineae</taxon>
        <taxon>Rhizopodaceae</taxon>
        <taxon>Rhizopus</taxon>
    </lineage>
</organism>
<keyword evidence="3" id="KW-1185">Reference proteome</keyword>
<protein>
    <submittedName>
        <fullName evidence="2">Uncharacterized protein</fullName>
    </submittedName>
</protein>
<accession>A0A9P6XV83</accession>
<name>A0A9P6XV83_9FUNG</name>
<proteinExistence type="predicted"/>
<dbReference type="AlphaFoldDB" id="A0A9P6XV83"/>
<reference evidence="2 3" key="1">
    <citation type="journal article" date="2020" name="Microb. Genom.">
        <title>Genetic diversity of clinical and environmental Mucorales isolates obtained from an investigation of mucormycosis cases among solid organ transplant recipients.</title>
        <authorList>
            <person name="Nguyen M.H."/>
            <person name="Kaul D."/>
            <person name="Muto C."/>
            <person name="Cheng S.J."/>
            <person name="Richter R.A."/>
            <person name="Bruno V.M."/>
            <person name="Liu G."/>
            <person name="Beyhan S."/>
            <person name="Sundermann A.J."/>
            <person name="Mounaud S."/>
            <person name="Pasculle A.W."/>
            <person name="Nierman W.C."/>
            <person name="Driscoll E."/>
            <person name="Cumbie R."/>
            <person name="Clancy C.J."/>
            <person name="Dupont C.L."/>
        </authorList>
    </citation>
    <scope>NUCLEOTIDE SEQUENCE [LARGE SCALE GENOMIC DNA]</scope>
    <source>
        <strain evidence="2 3">GL24</strain>
    </source>
</reference>
<evidence type="ECO:0000313" key="3">
    <source>
        <dbReference type="Proteomes" id="UP000740926"/>
    </source>
</evidence>
<dbReference type="EMBL" id="JAANIU010009603">
    <property type="protein sequence ID" value="KAG1532887.1"/>
    <property type="molecule type" value="Genomic_DNA"/>
</dbReference>
<feature type="compositionally biased region" description="Low complexity" evidence="1">
    <location>
        <begin position="75"/>
        <end position="92"/>
    </location>
</feature>